<evidence type="ECO:0000313" key="1">
    <source>
        <dbReference type="EMBL" id="MED6110462.1"/>
    </source>
</evidence>
<proteinExistence type="predicted"/>
<dbReference type="Proteomes" id="UP001341840">
    <property type="component" value="Unassembled WGS sequence"/>
</dbReference>
<gene>
    <name evidence="1" type="ORF">PIB30_043155</name>
</gene>
<sequence>FTAQSLKIFPSSFFCSFTVYGCRRRCLPPPQPPPEQETAIGVFVAATTITAVFSNRRRSAASTSSAAVTHSVTPFCFSVSLQASSGSVADNSWVFFKLVWVSEEGQLSSYYSKGVLRLYTSLKSLIWDLKPLKMSLF</sequence>
<accession>A0ABU6QEV6</accession>
<organism evidence="1 2">
    <name type="scientific">Stylosanthes scabra</name>
    <dbReference type="NCBI Taxonomy" id="79078"/>
    <lineage>
        <taxon>Eukaryota</taxon>
        <taxon>Viridiplantae</taxon>
        <taxon>Streptophyta</taxon>
        <taxon>Embryophyta</taxon>
        <taxon>Tracheophyta</taxon>
        <taxon>Spermatophyta</taxon>
        <taxon>Magnoliopsida</taxon>
        <taxon>eudicotyledons</taxon>
        <taxon>Gunneridae</taxon>
        <taxon>Pentapetalae</taxon>
        <taxon>rosids</taxon>
        <taxon>fabids</taxon>
        <taxon>Fabales</taxon>
        <taxon>Fabaceae</taxon>
        <taxon>Papilionoideae</taxon>
        <taxon>50 kb inversion clade</taxon>
        <taxon>dalbergioids sensu lato</taxon>
        <taxon>Dalbergieae</taxon>
        <taxon>Pterocarpus clade</taxon>
        <taxon>Stylosanthes</taxon>
    </lineage>
</organism>
<keyword evidence="2" id="KW-1185">Reference proteome</keyword>
<feature type="non-terminal residue" evidence="1">
    <location>
        <position position="1"/>
    </location>
</feature>
<dbReference type="EMBL" id="JASCZI010000250">
    <property type="protein sequence ID" value="MED6110462.1"/>
    <property type="molecule type" value="Genomic_DNA"/>
</dbReference>
<reference evidence="1 2" key="1">
    <citation type="journal article" date="2023" name="Plants (Basel)">
        <title>Bridging the Gap: Combining Genomics and Transcriptomics Approaches to Understand Stylosanthes scabra, an Orphan Legume from the Brazilian Caatinga.</title>
        <authorList>
            <person name="Ferreira-Neto J.R.C."/>
            <person name="da Silva M.D."/>
            <person name="Binneck E."/>
            <person name="de Melo N.F."/>
            <person name="da Silva R.H."/>
            <person name="de Melo A.L.T.M."/>
            <person name="Pandolfi V."/>
            <person name="Bustamante F.O."/>
            <person name="Brasileiro-Vidal A.C."/>
            <person name="Benko-Iseppon A.M."/>
        </authorList>
    </citation>
    <scope>NUCLEOTIDE SEQUENCE [LARGE SCALE GENOMIC DNA]</scope>
    <source>
        <tissue evidence="1">Leaves</tissue>
    </source>
</reference>
<protein>
    <submittedName>
        <fullName evidence="1">Uncharacterized protein</fullName>
    </submittedName>
</protein>
<name>A0ABU6QEV6_9FABA</name>
<evidence type="ECO:0000313" key="2">
    <source>
        <dbReference type="Proteomes" id="UP001341840"/>
    </source>
</evidence>
<comment type="caution">
    <text evidence="1">The sequence shown here is derived from an EMBL/GenBank/DDBJ whole genome shotgun (WGS) entry which is preliminary data.</text>
</comment>